<reference evidence="1 2" key="1">
    <citation type="submission" date="2019-02" db="EMBL/GenBank/DDBJ databases">
        <title>Deep-cultivation of Planctomycetes and their phenomic and genomic characterization uncovers novel biology.</title>
        <authorList>
            <person name="Wiegand S."/>
            <person name="Jogler M."/>
            <person name="Boedeker C."/>
            <person name="Pinto D."/>
            <person name="Vollmers J."/>
            <person name="Rivas-Marin E."/>
            <person name="Kohn T."/>
            <person name="Peeters S.H."/>
            <person name="Heuer A."/>
            <person name="Rast P."/>
            <person name="Oberbeckmann S."/>
            <person name="Bunk B."/>
            <person name="Jeske O."/>
            <person name="Meyerdierks A."/>
            <person name="Storesund J.E."/>
            <person name="Kallscheuer N."/>
            <person name="Luecker S."/>
            <person name="Lage O.M."/>
            <person name="Pohl T."/>
            <person name="Merkel B.J."/>
            <person name="Hornburger P."/>
            <person name="Mueller R.-W."/>
            <person name="Bruemmer F."/>
            <person name="Labrenz M."/>
            <person name="Spormann A.M."/>
            <person name="Op Den Camp H."/>
            <person name="Overmann J."/>
            <person name="Amann R."/>
            <person name="Jetten M.S.M."/>
            <person name="Mascher T."/>
            <person name="Medema M.H."/>
            <person name="Devos D.P."/>
            <person name="Kaster A.-K."/>
            <person name="Ovreas L."/>
            <person name="Rohde M."/>
            <person name="Galperin M.Y."/>
            <person name="Jogler C."/>
        </authorList>
    </citation>
    <scope>NUCLEOTIDE SEQUENCE [LARGE SCALE GENOMIC DNA]</scope>
    <source>
        <strain evidence="1 2">KOR42</strain>
    </source>
</reference>
<dbReference type="Proteomes" id="UP000317243">
    <property type="component" value="Unassembled WGS sequence"/>
</dbReference>
<dbReference type="RefSeq" id="WP_146512094.1">
    <property type="nucleotide sequence ID" value="NZ_SIHI01000043.1"/>
</dbReference>
<dbReference type="AlphaFoldDB" id="A0A5C5VTN4"/>
<name>A0A5C5VTN4_9PLAN</name>
<organism evidence="1 2">
    <name type="scientific">Thalassoglobus neptunius</name>
    <dbReference type="NCBI Taxonomy" id="1938619"/>
    <lineage>
        <taxon>Bacteria</taxon>
        <taxon>Pseudomonadati</taxon>
        <taxon>Planctomycetota</taxon>
        <taxon>Planctomycetia</taxon>
        <taxon>Planctomycetales</taxon>
        <taxon>Planctomycetaceae</taxon>
        <taxon>Thalassoglobus</taxon>
    </lineage>
</organism>
<keyword evidence="2" id="KW-1185">Reference proteome</keyword>
<dbReference type="EMBL" id="SIHI01000043">
    <property type="protein sequence ID" value="TWT41497.1"/>
    <property type="molecule type" value="Genomic_DNA"/>
</dbReference>
<protein>
    <submittedName>
        <fullName evidence="1">Uncharacterized protein</fullName>
    </submittedName>
</protein>
<comment type="caution">
    <text evidence="1">The sequence shown here is derived from an EMBL/GenBank/DDBJ whole genome shotgun (WGS) entry which is preliminary data.</text>
</comment>
<gene>
    <name evidence="1" type="ORF">KOR42_47680</name>
</gene>
<accession>A0A5C5VTN4</accession>
<sequence>MNDETFVFKSPTKHVSEFVEQVLTSHKSSQEIVDEFRDQFTIWEAPEIVKLLLKVSSACNSAAWYLHDPELHKEVK</sequence>
<proteinExistence type="predicted"/>
<evidence type="ECO:0000313" key="1">
    <source>
        <dbReference type="EMBL" id="TWT41497.1"/>
    </source>
</evidence>
<evidence type="ECO:0000313" key="2">
    <source>
        <dbReference type="Proteomes" id="UP000317243"/>
    </source>
</evidence>